<dbReference type="EMBL" id="CP000390">
    <property type="protein sequence ID" value="ABG62325.1"/>
    <property type="molecule type" value="Genomic_DNA"/>
</dbReference>
<sequence>MTRQNFSISVSDLLERFHKHQELYRLAVRRQDVPTANRHILKASEYLNALAALNPAGRETIETLLTHPDAYLRLRAAGSVLSWSPEKAIPVLGRLLFEDLGPTRSPDERLDIRTEAKGWLYKHFGIRSFDRNDLIEPLRAYGVELPYRDHAKWQ</sequence>
<dbReference type="KEGG" id="mes:Meso_0928"/>
<dbReference type="HOGENOM" id="CLU_1701096_0_0_5"/>
<dbReference type="SUPFAM" id="SSF48371">
    <property type="entry name" value="ARM repeat"/>
    <property type="match status" value="1"/>
</dbReference>
<protein>
    <recommendedName>
        <fullName evidence="2">DUF2019 domain-containing protein</fullName>
    </recommendedName>
</protein>
<dbReference type="STRING" id="266779.Meso_0928"/>
<proteinExistence type="predicted"/>
<dbReference type="AlphaFoldDB" id="Q11JV0"/>
<evidence type="ECO:0000313" key="1">
    <source>
        <dbReference type="EMBL" id="ABG62325.1"/>
    </source>
</evidence>
<reference evidence="1" key="1">
    <citation type="submission" date="2006-06" db="EMBL/GenBank/DDBJ databases">
        <title>Complete sequence of chromosome of Chelativorans sp. BNC1.</title>
        <authorList>
            <consortium name="US DOE Joint Genome Institute"/>
            <person name="Copeland A."/>
            <person name="Lucas S."/>
            <person name="Lapidus A."/>
            <person name="Barry K."/>
            <person name="Detter J.C."/>
            <person name="Glavina del Rio T."/>
            <person name="Hammon N."/>
            <person name="Israni S."/>
            <person name="Dalin E."/>
            <person name="Tice H."/>
            <person name="Pitluck S."/>
            <person name="Chertkov O."/>
            <person name="Brettin T."/>
            <person name="Bruce D."/>
            <person name="Han C."/>
            <person name="Tapia R."/>
            <person name="Gilna P."/>
            <person name="Schmutz J."/>
            <person name="Larimer F."/>
            <person name="Land M."/>
            <person name="Hauser L."/>
            <person name="Kyrpides N."/>
            <person name="Mikhailova N."/>
            <person name="Richardson P."/>
        </authorList>
    </citation>
    <scope>NUCLEOTIDE SEQUENCE</scope>
    <source>
        <strain evidence="1">BNC1</strain>
    </source>
</reference>
<dbReference type="InterPro" id="IPR016024">
    <property type="entry name" value="ARM-type_fold"/>
</dbReference>
<accession>Q11JV0</accession>
<gene>
    <name evidence="1" type="ordered locus">Meso_0928</name>
</gene>
<dbReference type="Gene3D" id="1.25.40.70">
    <property type="entry name" value="Phosphatidylinositol 3-kinase, accessory domain (PIK)"/>
    <property type="match status" value="1"/>
</dbReference>
<dbReference type="InterPro" id="IPR042236">
    <property type="entry name" value="PI3K_accessory_sf"/>
</dbReference>
<organism evidence="1">
    <name type="scientific">Chelativorans sp. (strain BNC1)</name>
    <dbReference type="NCBI Taxonomy" id="266779"/>
    <lineage>
        <taxon>Bacteria</taxon>
        <taxon>Pseudomonadati</taxon>
        <taxon>Pseudomonadota</taxon>
        <taxon>Alphaproteobacteria</taxon>
        <taxon>Hyphomicrobiales</taxon>
        <taxon>Phyllobacteriaceae</taxon>
        <taxon>Chelativorans</taxon>
    </lineage>
</organism>
<name>Q11JV0_CHESB</name>
<dbReference type="OrthoDB" id="8113857at2"/>
<evidence type="ECO:0008006" key="2">
    <source>
        <dbReference type="Google" id="ProtNLM"/>
    </source>
</evidence>